<dbReference type="PANTHER" id="PTHR20982:SF3">
    <property type="entry name" value="MITOCHONDRIAL RIBOSOME RECYCLING FACTOR PSEUDO 1"/>
    <property type="match status" value="1"/>
</dbReference>
<organism evidence="5 6">
    <name type="scientific">Candidatus Harrisonbacteria bacterium RIFCSPLOWO2_02_FULL_45_10c</name>
    <dbReference type="NCBI Taxonomy" id="1798410"/>
    <lineage>
        <taxon>Bacteria</taxon>
        <taxon>Candidatus Harrisoniibacteriota</taxon>
    </lineage>
</organism>
<name>A0A1G1ZTL1_9BACT</name>
<dbReference type="CDD" id="cd00520">
    <property type="entry name" value="RRF"/>
    <property type="match status" value="1"/>
</dbReference>
<dbReference type="Pfam" id="PF01765">
    <property type="entry name" value="RRF"/>
    <property type="match status" value="1"/>
</dbReference>
<dbReference type="AlphaFoldDB" id="A0A1G1ZTL1"/>
<dbReference type="Gene3D" id="1.10.132.20">
    <property type="entry name" value="Ribosome-recycling factor"/>
    <property type="match status" value="1"/>
</dbReference>
<dbReference type="PANTHER" id="PTHR20982">
    <property type="entry name" value="RIBOSOME RECYCLING FACTOR"/>
    <property type="match status" value="1"/>
</dbReference>
<comment type="caution">
    <text evidence="5">The sequence shown here is derived from an EMBL/GenBank/DDBJ whole genome shotgun (WGS) entry which is preliminary data.</text>
</comment>
<dbReference type="NCBIfam" id="TIGR00496">
    <property type="entry name" value="frr"/>
    <property type="match status" value="1"/>
</dbReference>
<reference evidence="5 6" key="1">
    <citation type="journal article" date="2016" name="Nat. Commun.">
        <title>Thousands of microbial genomes shed light on interconnected biogeochemical processes in an aquifer system.</title>
        <authorList>
            <person name="Anantharaman K."/>
            <person name="Brown C.T."/>
            <person name="Hug L.A."/>
            <person name="Sharon I."/>
            <person name="Castelle C.J."/>
            <person name="Probst A.J."/>
            <person name="Thomas B.C."/>
            <person name="Singh A."/>
            <person name="Wilkins M.J."/>
            <person name="Karaoz U."/>
            <person name="Brodie E.L."/>
            <person name="Williams K.H."/>
            <person name="Hubbard S.S."/>
            <person name="Banfield J.F."/>
        </authorList>
    </citation>
    <scope>NUCLEOTIDE SEQUENCE [LARGE SCALE GENOMIC DNA]</scope>
</reference>
<dbReference type="GO" id="GO:0043023">
    <property type="term" value="F:ribosomal large subunit binding"/>
    <property type="evidence" value="ECO:0007669"/>
    <property type="project" value="TreeGrafter"/>
</dbReference>
<gene>
    <name evidence="5" type="ORF">A3H63_01960</name>
</gene>
<proteinExistence type="inferred from homology"/>
<evidence type="ECO:0000313" key="5">
    <source>
        <dbReference type="EMBL" id="OGY67892.1"/>
    </source>
</evidence>
<dbReference type="InterPro" id="IPR036191">
    <property type="entry name" value="RRF_sf"/>
</dbReference>
<dbReference type="SUPFAM" id="SSF55194">
    <property type="entry name" value="Ribosome recycling factor, RRF"/>
    <property type="match status" value="1"/>
</dbReference>
<dbReference type="FunFam" id="3.30.1360.40:FF:000001">
    <property type="entry name" value="Ribosome-recycling factor"/>
    <property type="match status" value="1"/>
</dbReference>
<dbReference type="GO" id="GO:0006412">
    <property type="term" value="P:translation"/>
    <property type="evidence" value="ECO:0007669"/>
    <property type="project" value="UniProtKB-KW"/>
</dbReference>
<evidence type="ECO:0000256" key="3">
    <source>
        <dbReference type="SAM" id="Coils"/>
    </source>
</evidence>
<dbReference type="Proteomes" id="UP000176284">
    <property type="component" value="Unassembled WGS sequence"/>
</dbReference>
<dbReference type="STRING" id="1798410.A3H63_01960"/>
<feature type="domain" description="Ribosome recycling factor" evidence="4">
    <location>
        <begin position="18"/>
        <end position="180"/>
    </location>
</feature>
<evidence type="ECO:0000256" key="2">
    <source>
        <dbReference type="ARBA" id="ARBA00022917"/>
    </source>
</evidence>
<protein>
    <submittedName>
        <fullName evidence="5">Ribosome recycling factor</fullName>
    </submittedName>
</protein>
<keyword evidence="2" id="KW-0648">Protein biosynthesis</keyword>
<dbReference type="InterPro" id="IPR023584">
    <property type="entry name" value="Ribosome_recyc_fac_dom"/>
</dbReference>
<evidence type="ECO:0000259" key="4">
    <source>
        <dbReference type="Pfam" id="PF01765"/>
    </source>
</evidence>
<dbReference type="Gene3D" id="3.30.1360.40">
    <property type="match status" value="1"/>
</dbReference>
<accession>A0A1G1ZTL1</accession>
<sequence>MMDPKNFEAALRIFVEGLKEELQSLRTNRPSPKMVEDIRVDYYGQPTPIKQLGSISVVPPREIDITVWDKNVVNAVAKAVETSNLKLPANVDGMTIRLNLPQLTEERKKELEKVVRKIAEEARIKVRSARDEANKLTKKMEEEKKLSEDAAFKQRNEAQKLTDKANQDIEALLAKKIAEIFE</sequence>
<feature type="coiled-coil region" evidence="3">
    <location>
        <begin position="119"/>
        <end position="175"/>
    </location>
</feature>
<comment type="similarity">
    <text evidence="1">Belongs to the RRF family.</text>
</comment>
<evidence type="ECO:0000313" key="6">
    <source>
        <dbReference type="Proteomes" id="UP000176284"/>
    </source>
</evidence>
<keyword evidence="3" id="KW-0175">Coiled coil</keyword>
<dbReference type="EMBL" id="MHJM01000014">
    <property type="protein sequence ID" value="OGY67892.1"/>
    <property type="molecule type" value="Genomic_DNA"/>
</dbReference>
<evidence type="ECO:0000256" key="1">
    <source>
        <dbReference type="ARBA" id="ARBA00005912"/>
    </source>
</evidence>
<dbReference type="InterPro" id="IPR002661">
    <property type="entry name" value="Ribosome_recyc_fac"/>
</dbReference>